<sequence>MSRCNINQITPPSLCLPAECINIHSPPYLPHPMSPVSSHIACNAVQAPVSGVTAKSALIQEAVVLNTTPKKTSTSVSSATRAIHQRHPGEVFLLATSATLGSNFATATRPIKPILSIGPNSDVVLDRFNFGDELIPGLRKLVETTWDTRWEAKLHEALWNLTFEQAFNLSRTLSADSPS</sequence>
<dbReference type="OrthoDB" id="2687078at2759"/>
<protein>
    <submittedName>
        <fullName evidence="1">Uncharacterized protein</fullName>
    </submittedName>
</protein>
<reference evidence="1" key="1">
    <citation type="submission" date="2021-03" db="EMBL/GenBank/DDBJ databases">
        <title>Evolutionary innovations through gain and loss of genes in the ectomycorrhizal Boletales.</title>
        <authorList>
            <person name="Wu G."/>
            <person name="Miyauchi S."/>
            <person name="Morin E."/>
            <person name="Yang Z.-L."/>
            <person name="Xu J."/>
            <person name="Martin F.M."/>
        </authorList>
    </citation>
    <scope>NUCLEOTIDE SEQUENCE</scope>
    <source>
        <strain evidence="1">BR01</strain>
    </source>
</reference>
<evidence type="ECO:0000313" key="2">
    <source>
        <dbReference type="Proteomes" id="UP000683000"/>
    </source>
</evidence>
<organism evidence="1 2">
    <name type="scientific">Boletus reticuloceps</name>
    <dbReference type="NCBI Taxonomy" id="495285"/>
    <lineage>
        <taxon>Eukaryota</taxon>
        <taxon>Fungi</taxon>
        <taxon>Dikarya</taxon>
        <taxon>Basidiomycota</taxon>
        <taxon>Agaricomycotina</taxon>
        <taxon>Agaricomycetes</taxon>
        <taxon>Agaricomycetidae</taxon>
        <taxon>Boletales</taxon>
        <taxon>Boletineae</taxon>
        <taxon>Boletaceae</taxon>
        <taxon>Boletoideae</taxon>
        <taxon>Boletus</taxon>
    </lineage>
</organism>
<evidence type="ECO:0000313" key="1">
    <source>
        <dbReference type="EMBL" id="KAG6377664.1"/>
    </source>
</evidence>
<dbReference type="AlphaFoldDB" id="A0A8I2YQZ7"/>
<proteinExistence type="predicted"/>
<keyword evidence="2" id="KW-1185">Reference proteome</keyword>
<gene>
    <name evidence="1" type="ORF">JVT61DRAFT_14429</name>
</gene>
<comment type="caution">
    <text evidence="1">The sequence shown here is derived from an EMBL/GenBank/DDBJ whole genome shotgun (WGS) entry which is preliminary data.</text>
</comment>
<dbReference type="Proteomes" id="UP000683000">
    <property type="component" value="Unassembled WGS sequence"/>
</dbReference>
<name>A0A8I2YQZ7_9AGAM</name>
<dbReference type="EMBL" id="JAGFBS010000008">
    <property type="protein sequence ID" value="KAG6377664.1"/>
    <property type="molecule type" value="Genomic_DNA"/>
</dbReference>
<accession>A0A8I2YQZ7</accession>